<sequence length="392" mass="44919">MWCSSGRFHRHHHHHHGHGHGHGHHNHDHGQGHGHGQDSHNNHDQDDDHRYDGHGQLDHVISGYDVMVSKDERGNYTRVSEAIENAPNMSLTFYNIYINKWSHYRRRSAMLMLFGASCLKSSAHLIAIFRACGISTNRNLISVLFHAIGSFVKFIWFFFWQFHMSCSMYLEIHGERFQAANMSFVNDAGLTAGQANAVRNVANNTIFYGCSIEGYQDTLYAVRGSQRYENCEIYGTVDFIYGNAAATFLDCEIYARHRGIVTYTAQGRERPIDRSGFLFQRCNFTMSPANYGRKSEVKATFGRPWRAYSLVLIIESYIDSMVDPIGWLEFPDQPTDKLTYVEYGNVGPGSNTDGRVKWPGVKAFHHLPELLLFLSEDYPWISLSHNITWNLN</sequence>
<evidence type="ECO:0000256" key="2">
    <source>
        <dbReference type="ARBA" id="ARBA00005184"/>
    </source>
</evidence>
<keyword evidence="5" id="KW-0063">Aspartyl esterase</keyword>
<dbReference type="PANTHER" id="PTHR31707">
    <property type="entry name" value="PECTINESTERASE"/>
    <property type="match status" value="1"/>
</dbReference>
<dbReference type="Gene3D" id="2.160.20.10">
    <property type="entry name" value="Single-stranded right-handed beta-helix, Pectin lyase-like"/>
    <property type="match status" value="1"/>
</dbReference>
<keyword evidence="7" id="KW-1133">Transmembrane helix</keyword>
<evidence type="ECO:0000256" key="7">
    <source>
        <dbReference type="SAM" id="Phobius"/>
    </source>
</evidence>
<evidence type="ECO:0000313" key="10">
    <source>
        <dbReference type="Proteomes" id="UP001372338"/>
    </source>
</evidence>
<organism evidence="9 10">
    <name type="scientific">Crotalaria pallida</name>
    <name type="common">Smooth rattlebox</name>
    <name type="synonym">Crotalaria striata</name>
    <dbReference type="NCBI Taxonomy" id="3830"/>
    <lineage>
        <taxon>Eukaryota</taxon>
        <taxon>Viridiplantae</taxon>
        <taxon>Streptophyta</taxon>
        <taxon>Embryophyta</taxon>
        <taxon>Tracheophyta</taxon>
        <taxon>Spermatophyta</taxon>
        <taxon>Magnoliopsida</taxon>
        <taxon>eudicotyledons</taxon>
        <taxon>Gunneridae</taxon>
        <taxon>Pentapetalae</taxon>
        <taxon>rosids</taxon>
        <taxon>fabids</taxon>
        <taxon>Fabales</taxon>
        <taxon>Fabaceae</taxon>
        <taxon>Papilionoideae</taxon>
        <taxon>50 kb inversion clade</taxon>
        <taxon>genistoids sensu lato</taxon>
        <taxon>core genistoids</taxon>
        <taxon>Crotalarieae</taxon>
        <taxon>Crotalaria</taxon>
    </lineage>
</organism>
<dbReference type="EMBL" id="JAYWIO010000003">
    <property type="protein sequence ID" value="KAK7276472.1"/>
    <property type="molecule type" value="Genomic_DNA"/>
</dbReference>
<evidence type="ECO:0000256" key="3">
    <source>
        <dbReference type="ARBA" id="ARBA00022512"/>
    </source>
</evidence>
<evidence type="ECO:0000259" key="8">
    <source>
        <dbReference type="Pfam" id="PF01095"/>
    </source>
</evidence>
<keyword evidence="3" id="KW-0134">Cell wall</keyword>
<dbReference type="InterPro" id="IPR000070">
    <property type="entry name" value="Pectinesterase_cat"/>
</dbReference>
<dbReference type="InterPro" id="IPR012334">
    <property type="entry name" value="Pectin_lyas_fold"/>
</dbReference>
<keyword evidence="10" id="KW-1185">Reference proteome</keyword>
<reference evidence="9 10" key="1">
    <citation type="submission" date="2024-01" db="EMBL/GenBank/DDBJ databases">
        <title>The genomes of 5 underutilized Papilionoideae crops provide insights into root nodulation and disease resistanc.</title>
        <authorList>
            <person name="Yuan L."/>
        </authorList>
    </citation>
    <scope>NUCLEOTIDE SEQUENCE [LARGE SCALE GENOMIC DNA]</scope>
    <source>
        <strain evidence="9">ZHUSHIDOU_FW_LH</strain>
        <tissue evidence="9">Leaf</tissue>
    </source>
</reference>
<dbReference type="GO" id="GO:0042545">
    <property type="term" value="P:cell wall modification"/>
    <property type="evidence" value="ECO:0007669"/>
    <property type="project" value="InterPro"/>
</dbReference>
<comment type="subcellular location">
    <subcellularLocation>
        <location evidence="1">Secreted</location>
        <location evidence="1">Cell wall</location>
    </subcellularLocation>
</comment>
<dbReference type="Proteomes" id="UP001372338">
    <property type="component" value="Unassembled WGS sequence"/>
</dbReference>
<evidence type="ECO:0000256" key="6">
    <source>
        <dbReference type="SAM" id="MobiDB-lite"/>
    </source>
</evidence>
<evidence type="ECO:0000313" key="9">
    <source>
        <dbReference type="EMBL" id="KAK7276472.1"/>
    </source>
</evidence>
<protein>
    <recommendedName>
        <fullName evidence="8">Pectinesterase catalytic domain-containing protein</fullName>
    </recommendedName>
</protein>
<keyword evidence="7" id="KW-0472">Membrane</keyword>
<feature type="compositionally biased region" description="Basic and acidic residues" evidence="6">
    <location>
        <begin position="28"/>
        <end position="52"/>
    </location>
</feature>
<dbReference type="Pfam" id="PF01095">
    <property type="entry name" value="Pectinesterase"/>
    <property type="match status" value="1"/>
</dbReference>
<feature type="domain" description="Pectinesterase catalytic" evidence="8">
    <location>
        <begin position="170"/>
        <end position="368"/>
    </location>
</feature>
<keyword evidence="7" id="KW-0812">Transmembrane</keyword>
<dbReference type="GO" id="GO:0030599">
    <property type="term" value="F:pectinesterase activity"/>
    <property type="evidence" value="ECO:0007669"/>
    <property type="project" value="InterPro"/>
</dbReference>
<gene>
    <name evidence="9" type="ORF">RIF29_17612</name>
</gene>
<proteinExistence type="predicted"/>
<dbReference type="AlphaFoldDB" id="A0AAN9IEQ0"/>
<feature type="transmembrane region" description="Helical" evidence="7">
    <location>
        <begin position="141"/>
        <end position="160"/>
    </location>
</feature>
<evidence type="ECO:0000256" key="1">
    <source>
        <dbReference type="ARBA" id="ARBA00004191"/>
    </source>
</evidence>
<comment type="pathway">
    <text evidence="2">Glycan metabolism; pectin degradation; 2-dehydro-3-deoxy-D-gluconate from pectin: step 1/5.</text>
</comment>
<evidence type="ECO:0000256" key="5">
    <source>
        <dbReference type="ARBA" id="ARBA00023085"/>
    </source>
</evidence>
<dbReference type="SUPFAM" id="SSF51126">
    <property type="entry name" value="Pectin lyase-like"/>
    <property type="match status" value="1"/>
</dbReference>
<feature type="compositionally biased region" description="Basic residues" evidence="6">
    <location>
        <begin position="7"/>
        <end position="27"/>
    </location>
</feature>
<dbReference type="InterPro" id="IPR011050">
    <property type="entry name" value="Pectin_lyase_fold/virulence"/>
</dbReference>
<keyword evidence="4" id="KW-0378">Hydrolase</keyword>
<comment type="caution">
    <text evidence="9">The sequence shown here is derived from an EMBL/GenBank/DDBJ whole genome shotgun (WGS) entry which is preliminary data.</text>
</comment>
<feature type="region of interest" description="Disordered" evidence="6">
    <location>
        <begin position="1"/>
        <end position="52"/>
    </location>
</feature>
<evidence type="ECO:0000256" key="4">
    <source>
        <dbReference type="ARBA" id="ARBA00022801"/>
    </source>
</evidence>
<keyword evidence="3" id="KW-0964">Secreted</keyword>
<accession>A0AAN9IEQ0</accession>
<name>A0AAN9IEQ0_CROPI</name>